<keyword evidence="1" id="KW-0472">Membrane</keyword>
<dbReference type="AlphaFoldDB" id="A0AAD6HFV4"/>
<evidence type="ECO:0008006" key="4">
    <source>
        <dbReference type="Google" id="ProtNLM"/>
    </source>
</evidence>
<gene>
    <name evidence="2" type="ORF">N7493_009025</name>
</gene>
<evidence type="ECO:0000313" key="2">
    <source>
        <dbReference type="EMBL" id="KAJ5712557.1"/>
    </source>
</evidence>
<reference evidence="2" key="2">
    <citation type="submission" date="2023-01" db="EMBL/GenBank/DDBJ databases">
        <authorList>
            <person name="Petersen C."/>
        </authorList>
    </citation>
    <scope>NUCLEOTIDE SEQUENCE</scope>
    <source>
        <strain evidence="2">IBT 17514</strain>
    </source>
</reference>
<protein>
    <recommendedName>
        <fullName evidence="4">Mg2+ transporter protein, CorA-like/Zinc transport protein ZntB</fullName>
    </recommendedName>
</protein>
<accession>A0AAD6HFV4</accession>
<evidence type="ECO:0000256" key="1">
    <source>
        <dbReference type="SAM" id="Phobius"/>
    </source>
</evidence>
<feature type="transmembrane region" description="Helical" evidence="1">
    <location>
        <begin position="442"/>
        <end position="468"/>
    </location>
</feature>
<feature type="transmembrane region" description="Helical" evidence="1">
    <location>
        <begin position="474"/>
        <end position="495"/>
    </location>
</feature>
<evidence type="ECO:0000313" key="3">
    <source>
        <dbReference type="Proteomes" id="UP001215712"/>
    </source>
</evidence>
<keyword evidence="1" id="KW-1133">Transmembrane helix</keyword>
<proteinExistence type="predicted"/>
<sequence>MPETKDPLSRAETGDLTKFSKLEASLINTEVERRPNSRAQNDIYRHAEKSDIGVNELNFDFDLDTSHYPLDSLSSLQQVFDSVQCHHHLKNAENFSPGTHIQCLQVDSQKGEWQTLNEDSMESLLLDLGSSRPQEEGRCARKMVVFFVPLVPSEGTSYGSRVLMTSGNAEMMLRRLQVNPMFLLNLTGRPDYWAPQRHLEADQNGNLVACAFFCQHPRWNLQVQKSPLSVYMRHDIRQGLTTYIISHVESDTSIVSLKSLLNIALRTASEKSRAATFLDGPFDIHVILSTLSLEASKFHVERFRRFMWSQINKVDDYLAGPETTDRAKLGDLTKKLQIISQNADSHIANADVAIITATGIRDAHLRLKDSLAESSPFILQRVEDSISYVISSMEKQKMWFLNYKQRKDSTMSLVYNLVTQQDAANNIQISHSMKQDSTSMNAIAALTMVFLPGTFAGTLVGAGVFGGAITERVWLIWACITVPLTLLVMLCWWLYQKMKHPVSYGNLMAPSEKKPESDLNEKSYSRRFSSFSFRAGRAGRQDSGFGGMSGS</sequence>
<reference evidence="2" key="1">
    <citation type="journal article" date="2023" name="IMA Fungus">
        <title>Comparative genomic study of the Penicillium genus elucidates a diverse pangenome and 15 lateral gene transfer events.</title>
        <authorList>
            <person name="Petersen C."/>
            <person name="Sorensen T."/>
            <person name="Nielsen M.R."/>
            <person name="Sondergaard T.E."/>
            <person name="Sorensen J.L."/>
            <person name="Fitzpatrick D.A."/>
            <person name="Frisvad J.C."/>
            <person name="Nielsen K.L."/>
        </authorList>
    </citation>
    <scope>NUCLEOTIDE SEQUENCE</scope>
    <source>
        <strain evidence="2">IBT 17514</strain>
    </source>
</reference>
<name>A0AAD6HFV4_9EURO</name>
<keyword evidence="3" id="KW-1185">Reference proteome</keyword>
<comment type="caution">
    <text evidence="2">The sequence shown here is derived from an EMBL/GenBank/DDBJ whole genome shotgun (WGS) entry which is preliminary data.</text>
</comment>
<organism evidence="2 3">
    <name type="scientific">Penicillium malachiteum</name>
    <dbReference type="NCBI Taxonomy" id="1324776"/>
    <lineage>
        <taxon>Eukaryota</taxon>
        <taxon>Fungi</taxon>
        <taxon>Dikarya</taxon>
        <taxon>Ascomycota</taxon>
        <taxon>Pezizomycotina</taxon>
        <taxon>Eurotiomycetes</taxon>
        <taxon>Eurotiomycetidae</taxon>
        <taxon>Eurotiales</taxon>
        <taxon>Aspergillaceae</taxon>
        <taxon>Penicillium</taxon>
    </lineage>
</organism>
<keyword evidence="1" id="KW-0812">Transmembrane</keyword>
<dbReference type="Gene3D" id="1.20.58.340">
    <property type="entry name" value="Magnesium transport protein CorA, transmembrane region"/>
    <property type="match status" value="1"/>
</dbReference>
<dbReference type="Proteomes" id="UP001215712">
    <property type="component" value="Unassembled WGS sequence"/>
</dbReference>
<dbReference type="EMBL" id="JAQJAN010000013">
    <property type="protein sequence ID" value="KAJ5712557.1"/>
    <property type="molecule type" value="Genomic_DNA"/>
</dbReference>